<protein>
    <recommendedName>
        <fullName evidence="6">Mitochondrial distribution and morphology protein 10</fullName>
    </recommendedName>
    <alternativeName>
        <fullName evidence="6">Mitochondrial inheritance component MDM10</fullName>
    </alternativeName>
</protein>
<evidence type="ECO:0000313" key="9">
    <source>
        <dbReference type="Proteomes" id="UP001497600"/>
    </source>
</evidence>
<dbReference type="PANTHER" id="PTHR28035">
    <property type="entry name" value="MITOCHONDRIAL DISTRIBUTION AND MORPHOLOGY PROTEIN 10"/>
    <property type="match status" value="1"/>
</dbReference>
<dbReference type="PANTHER" id="PTHR28035:SF1">
    <property type="entry name" value="MITOCHONDRIAL DISTRIBUTION AND MORPHOLOGY PROTEIN 10"/>
    <property type="match status" value="1"/>
</dbReference>
<evidence type="ECO:0000313" key="8">
    <source>
        <dbReference type="EMBL" id="CAK7920473.1"/>
    </source>
</evidence>
<keyword evidence="2 6" id="KW-0812">Transmembrane</keyword>
<keyword evidence="9" id="KW-1185">Reference proteome</keyword>
<gene>
    <name evidence="6 8" type="primary">MDM10</name>
    <name evidence="8" type="ORF">CAAN4_H02674</name>
</gene>
<comment type="subcellular location">
    <subcellularLocation>
        <location evidence="6">Mitochondrion outer membrane</location>
        <topology evidence="6">Multi-pass membrane protein</topology>
    </subcellularLocation>
    <text evidence="6">The ERMES/MDM complex localizes to a few discrete foci (around 10 per single cell), that represent mitochondria-endoplasmic reticulum junctions. These foci are often found next to mtDNA nucleoids.</text>
</comment>
<proteinExistence type="inferred from homology"/>
<evidence type="ECO:0000256" key="2">
    <source>
        <dbReference type="ARBA" id="ARBA00022692"/>
    </source>
</evidence>
<evidence type="ECO:0000256" key="1">
    <source>
        <dbReference type="ARBA" id="ARBA00022452"/>
    </source>
</evidence>
<evidence type="ECO:0000256" key="7">
    <source>
        <dbReference type="SAM" id="MobiDB-lite"/>
    </source>
</evidence>
<accession>A0ABP0ELC2</accession>
<name>A0ABP0ELC2_9ASCO</name>
<sequence length="472" mass="53357">MYTYMEYLQKCFYNSTNWNEDNIFSNITATSQALLEFNIPNGVKLDVSSKATAFSASSFTLSNHHSINGSLAYLYSSLPLKNTMGTKDVSLQDAISGFKIIEPNNEHSKINSNPLSTKSSLLYGRMYFPGSALEAMIIKRISTQTQLLIKCISNPYLNKSGTMIVYLQKNTPRFSREFIFSTNESLFGFRCLYNLGNNSTTNTNNNSNGGNQLMPKFDNSVMSIGTEVWYAVLSTSPGLSTAFRYSTRSTSTGKPLTMTLACNPILGHISSTYTVKTSVSSTFCSKYDFNWFSYASNLSLGFELYNYSNPRYHKEFSNELMRSKIRQESSQSQSNSPSQPQPSIPIGPISYKENPQIMNPIQNFDNYYHINPTLLPSKHEHESMDEKIQRKELNTPDQYNQSVMTEFKNLVNESDFASVLKISTSVNDKVLKLLWEGRFKDFLVSTGVQLSYNHHTYAPEMNRIGISFSYAS</sequence>
<feature type="region of interest" description="Disordered" evidence="7">
    <location>
        <begin position="323"/>
        <end position="349"/>
    </location>
</feature>
<feature type="compositionally biased region" description="Low complexity" evidence="7">
    <location>
        <begin position="328"/>
        <end position="338"/>
    </location>
</feature>
<evidence type="ECO:0000256" key="3">
    <source>
        <dbReference type="ARBA" id="ARBA00022787"/>
    </source>
</evidence>
<keyword evidence="1 6" id="KW-1134">Transmembrane beta strand</keyword>
<dbReference type="InterPro" id="IPR027539">
    <property type="entry name" value="Mdm10"/>
</dbReference>
<evidence type="ECO:0000256" key="5">
    <source>
        <dbReference type="ARBA" id="ARBA00023136"/>
    </source>
</evidence>
<comment type="similarity">
    <text evidence="6">Belongs to the MDM10 family.</text>
</comment>
<dbReference type="Pfam" id="PF12519">
    <property type="entry name" value="MDM10"/>
    <property type="match status" value="1"/>
</dbReference>
<keyword evidence="5 6" id="KW-0472">Membrane</keyword>
<keyword evidence="4 6" id="KW-0496">Mitochondrion</keyword>
<keyword evidence="3 6" id="KW-1000">Mitochondrion outer membrane</keyword>
<comment type="domain">
    <text evidence="6">Lacks alpha-helical transmembrane segments, suggesting that it resides in the membrane via beta-sheet conformations similar to those predicted for other outer membrane proteins and porin.</text>
</comment>
<reference evidence="8 9" key="1">
    <citation type="submission" date="2024-01" db="EMBL/GenBank/DDBJ databases">
        <authorList>
            <consortium name="Genoscope - CEA"/>
            <person name="William W."/>
        </authorList>
    </citation>
    <scope>NUCLEOTIDE SEQUENCE [LARGE SCALE GENOMIC DNA]</scope>
    <source>
        <strain evidence="8 9">29B2s-10</strain>
    </source>
</reference>
<evidence type="ECO:0000256" key="6">
    <source>
        <dbReference type="HAMAP-Rule" id="MF_03102"/>
    </source>
</evidence>
<comment type="function">
    <text evidence="6">Component of the ERMES/MDM complex, which serves as a molecular tether to connect the endoplasmic reticulum and mitochondria. Components of this complex are involved in the control of mitochondrial shape and protein biogenesis and may function in phospholipid exchange. MDM10 is involved in the late assembly steps of the general translocase of the mitochondrial outer membrane (TOM complex). Functions in the TOM40-specific route of the assembly of outer membrane beta-barrel proteins, including the association of TOM40 with the receptor TOM22 and small TOM proteins. Can associate with the SAM(core) complex as well as the MDM12-MMM1 complex, both involved in late steps of the major beta-barrel assembly pathway, that is responsible for biogenesis of all outer membrane beta-barrel proteins. May act as a switch that shuttles between both complexes and channels precursor proteins into the TOM40-specific pathway. Plays a role in mitochondrial morphology and in the inheritance of mitochondria.</text>
</comment>
<organism evidence="8 9">
    <name type="scientific">[Candida] anglica</name>
    <dbReference type="NCBI Taxonomy" id="148631"/>
    <lineage>
        <taxon>Eukaryota</taxon>
        <taxon>Fungi</taxon>
        <taxon>Dikarya</taxon>
        <taxon>Ascomycota</taxon>
        <taxon>Saccharomycotina</taxon>
        <taxon>Pichiomycetes</taxon>
        <taxon>Debaryomycetaceae</taxon>
        <taxon>Kurtzmaniella</taxon>
    </lineage>
</organism>
<comment type="subunit">
    <text evidence="6">Component of the ER-mitochondria encounter structure (ERMES) or MDM complex, composed of MMM1, MDM10, MDM12 and MDM34. Associates with the mitochondrial outer membrane sorting assembly machinery SAM(core) complex.</text>
</comment>
<dbReference type="EMBL" id="OZ004260">
    <property type="protein sequence ID" value="CAK7920473.1"/>
    <property type="molecule type" value="Genomic_DNA"/>
</dbReference>
<dbReference type="HAMAP" id="MF_03102">
    <property type="entry name" value="Mdm10"/>
    <property type="match status" value="1"/>
</dbReference>
<evidence type="ECO:0000256" key="4">
    <source>
        <dbReference type="ARBA" id="ARBA00023128"/>
    </source>
</evidence>
<dbReference type="Proteomes" id="UP001497600">
    <property type="component" value="Chromosome H"/>
</dbReference>